<evidence type="ECO:0000256" key="1">
    <source>
        <dbReference type="SAM" id="Coils"/>
    </source>
</evidence>
<accession>A0A0W0ZMI6</accession>
<evidence type="ECO:0000313" key="2">
    <source>
        <dbReference type="EMBL" id="KTD70349.1"/>
    </source>
</evidence>
<dbReference type="Proteomes" id="UP000054703">
    <property type="component" value="Unassembled WGS sequence"/>
</dbReference>
<sequence length="479" mass="55746">MHYQAPMLPDVDYMKILDDGEFDPFFSLVDIEYDTFKSCCNFLEEVKSVLLEEQLIQVPELLVAHLCAYLGTVITLHTVHDAEEVEPLVINLITHQAHASYQHFNVYPINSSAKSHEQKIQNLGHLRQSTPGSILNQTMRLGRFMMDVLEELKNNQPIDRFLKPKQTELFCNQESLIKIALYLGSKQCAAWRETLDGLSDNYVMNQLAIQIGWLIGYFSHLDNKEPDKTQYLDYGLPLIRLYREHVYKMMHAYVDAQNRESQRKHEEAEALLSEIRDTSEKVRTQAFPAITEFQKQMAIAKAGIEKALIELMNQGCAIKILLMSLFYFWFTLEAPLHAQNLEDINEEDPFLHMGNIIDLVKKIVSTLPEPELNPEIRILNQKMQQLKKYMPNPESLDRVPQEKVENEAANVNTTIHTVTSEYLKQDFHPEAVANALFSHWLRLSVFFGVPESHWQKMDYYFKEIMGETRRYLSRTFSEH</sequence>
<gene>
    <name evidence="2" type="ORF">Lsan_0031</name>
</gene>
<keyword evidence="1" id="KW-0175">Coiled coil</keyword>
<evidence type="ECO:0000313" key="3">
    <source>
        <dbReference type="Proteomes" id="UP000054703"/>
    </source>
</evidence>
<name>A0A0W0ZMI6_9GAMM</name>
<protein>
    <submittedName>
        <fullName evidence="2">Uncharacterized protein</fullName>
    </submittedName>
</protein>
<dbReference type="EMBL" id="LNYU01000002">
    <property type="protein sequence ID" value="KTD70349.1"/>
    <property type="molecule type" value="Genomic_DNA"/>
</dbReference>
<dbReference type="OrthoDB" id="5640693at2"/>
<dbReference type="PATRIC" id="fig|45074.5.peg.34"/>
<feature type="coiled-coil region" evidence="1">
    <location>
        <begin position="258"/>
        <end position="285"/>
    </location>
</feature>
<dbReference type="AlphaFoldDB" id="A0A0W0ZMI6"/>
<reference evidence="2 3" key="1">
    <citation type="submission" date="2015-11" db="EMBL/GenBank/DDBJ databases">
        <title>Genomic analysis of 38 Legionella species identifies large and diverse effector repertoires.</title>
        <authorList>
            <person name="Burstein D."/>
            <person name="Amaro F."/>
            <person name="Zusman T."/>
            <person name="Lifshitz Z."/>
            <person name="Cohen O."/>
            <person name="Gilbert J.A."/>
            <person name="Pupko T."/>
            <person name="Shuman H.A."/>
            <person name="Segal G."/>
        </authorList>
    </citation>
    <scope>NUCLEOTIDE SEQUENCE [LARGE SCALE GENOMIC DNA]</scope>
    <source>
        <strain evidence="2 3">SC-63-C7</strain>
    </source>
</reference>
<dbReference type="RefSeq" id="WP_058512523.1">
    <property type="nucleotide sequence ID" value="NZ_CAAAIH010000031.1"/>
</dbReference>
<organism evidence="2 3">
    <name type="scientific">Legionella santicrucis</name>
    <dbReference type="NCBI Taxonomy" id="45074"/>
    <lineage>
        <taxon>Bacteria</taxon>
        <taxon>Pseudomonadati</taxon>
        <taxon>Pseudomonadota</taxon>
        <taxon>Gammaproteobacteria</taxon>
        <taxon>Legionellales</taxon>
        <taxon>Legionellaceae</taxon>
        <taxon>Legionella</taxon>
    </lineage>
</organism>
<keyword evidence="3" id="KW-1185">Reference proteome</keyword>
<comment type="caution">
    <text evidence="2">The sequence shown here is derived from an EMBL/GenBank/DDBJ whole genome shotgun (WGS) entry which is preliminary data.</text>
</comment>
<proteinExistence type="predicted"/>
<dbReference type="STRING" id="45074.Lsan_0031"/>